<dbReference type="Pfam" id="PF08668">
    <property type="entry name" value="HDOD"/>
    <property type="match status" value="1"/>
</dbReference>
<dbReference type="InterPro" id="IPR052340">
    <property type="entry name" value="RNase_Y/CdgJ"/>
</dbReference>
<accession>A0ABZ2YCX8</accession>
<dbReference type="EMBL" id="CP121689">
    <property type="protein sequence ID" value="WZL76168.1"/>
    <property type="molecule type" value="Genomic_DNA"/>
</dbReference>
<dbReference type="PANTHER" id="PTHR33525:SF3">
    <property type="entry name" value="RIBONUCLEASE Y"/>
    <property type="match status" value="1"/>
</dbReference>
<feature type="domain" description="HD" evidence="1">
    <location>
        <begin position="111"/>
        <end position="234"/>
    </location>
</feature>
<evidence type="ECO:0000313" key="4">
    <source>
        <dbReference type="Proteomes" id="UP001461341"/>
    </source>
</evidence>
<protein>
    <submittedName>
        <fullName evidence="3">HDOD domain-containing protein</fullName>
    </submittedName>
</protein>
<dbReference type="InterPro" id="IPR006674">
    <property type="entry name" value="HD_domain"/>
</dbReference>
<evidence type="ECO:0000313" key="3">
    <source>
        <dbReference type="EMBL" id="WZL76168.1"/>
    </source>
</evidence>
<dbReference type="PANTHER" id="PTHR33525">
    <property type="match status" value="1"/>
</dbReference>
<feature type="domain" description="HDOD" evidence="2">
    <location>
        <begin position="16"/>
        <end position="212"/>
    </location>
</feature>
<dbReference type="InterPro" id="IPR013976">
    <property type="entry name" value="HDOD"/>
</dbReference>
<name>A0ABZ2YCX8_9BACT</name>
<evidence type="ECO:0000259" key="2">
    <source>
        <dbReference type="PROSITE" id="PS51833"/>
    </source>
</evidence>
<proteinExistence type="predicted"/>
<dbReference type="Gene3D" id="1.10.3210.10">
    <property type="entry name" value="Hypothetical protein af1432"/>
    <property type="match status" value="1"/>
</dbReference>
<keyword evidence="4" id="KW-1185">Reference proteome</keyword>
<dbReference type="NCBIfam" id="TIGR00277">
    <property type="entry name" value="HDIG"/>
    <property type="match status" value="1"/>
</dbReference>
<dbReference type="PROSITE" id="PS51833">
    <property type="entry name" value="HDOD"/>
    <property type="match status" value="1"/>
</dbReference>
<dbReference type="InterPro" id="IPR006675">
    <property type="entry name" value="HDIG_dom"/>
</dbReference>
<dbReference type="RefSeq" id="WP_369018326.1">
    <property type="nucleotide sequence ID" value="NZ_CP121689.1"/>
</dbReference>
<dbReference type="InterPro" id="IPR003607">
    <property type="entry name" value="HD/PDEase_dom"/>
</dbReference>
<evidence type="ECO:0000259" key="1">
    <source>
        <dbReference type="PROSITE" id="PS51831"/>
    </source>
</evidence>
<dbReference type="CDD" id="cd00077">
    <property type="entry name" value="HDc"/>
    <property type="match status" value="1"/>
</dbReference>
<dbReference type="SMART" id="SM00471">
    <property type="entry name" value="HDc"/>
    <property type="match status" value="1"/>
</dbReference>
<dbReference type="SUPFAM" id="SSF109604">
    <property type="entry name" value="HD-domain/PDEase-like"/>
    <property type="match status" value="1"/>
</dbReference>
<organism evidence="3 4">
    <name type="scientific">Thermatribacter velox</name>
    <dbReference type="NCBI Taxonomy" id="3039681"/>
    <lineage>
        <taxon>Bacteria</taxon>
        <taxon>Pseudomonadati</taxon>
        <taxon>Atribacterota</taxon>
        <taxon>Atribacteria</taxon>
        <taxon>Atribacterales</taxon>
        <taxon>Thermatribacteraceae</taxon>
        <taxon>Thermatribacter</taxon>
    </lineage>
</organism>
<sequence length="282" mass="31141">MGEITLEELAQKVKELPALPAVVQKVMELVEDPRSSAQDIEVVLKKDQGLTAEVLRLANSAFYGIPRRISTVSEATVFLGFKTVKNMVLTASCRGLMQRKLSGYFLERGELWKHSLSAALAAQLLSKKAKFPHPETAYTAGLLHDIGKLILDTYLKERYQEVLKRVEEGEVTFLEAEEEILGFNHAAVGARLAERWSLPPSLTEAIGFHHQPEKASEAPKLCAIVHLADWISVTLGLGMGVDGFLYRVSSQALDTLRISEKSLELALLELSELLSRGDAFSL</sequence>
<dbReference type="Proteomes" id="UP001461341">
    <property type="component" value="Chromosome"/>
</dbReference>
<gene>
    <name evidence="3" type="ORF">QBE54_00100</name>
</gene>
<reference evidence="3 4" key="1">
    <citation type="submission" date="2023-03" db="EMBL/GenBank/DDBJ databases">
        <title>Novel Species.</title>
        <authorList>
            <person name="Ma S."/>
        </authorList>
    </citation>
    <scope>NUCLEOTIDE SEQUENCE [LARGE SCALE GENOMIC DNA]</scope>
    <source>
        <strain evidence="3 4">B11</strain>
    </source>
</reference>
<dbReference type="PROSITE" id="PS51831">
    <property type="entry name" value="HD"/>
    <property type="match status" value="1"/>
</dbReference>